<dbReference type="EMBL" id="CP013070">
    <property type="protein sequence ID" value="APL94736.1"/>
    <property type="molecule type" value="Genomic_DNA"/>
</dbReference>
<protein>
    <submittedName>
        <fullName evidence="2">Uncharacterized protein</fullName>
    </submittedName>
</protein>
<evidence type="ECO:0000313" key="2">
    <source>
        <dbReference type="EMBL" id="APL94736.1"/>
    </source>
</evidence>
<reference evidence="2 3" key="1">
    <citation type="journal article" date="2012" name="J. Bacteriol.">
        <title>Genome sequence of Sphingobium indicum B90A, a hexachlorocyclohexane-degrading bacterium.</title>
        <authorList>
            <person name="Anand S."/>
            <person name="Sangwan N."/>
            <person name="Lata P."/>
            <person name="Kaur J."/>
            <person name="Dua A."/>
            <person name="Singh A.K."/>
            <person name="Verma M."/>
            <person name="Kaur J."/>
            <person name="Khurana J.P."/>
            <person name="Khurana P."/>
            <person name="Mathur S."/>
            <person name="Lal R."/>
        </authorList>
    </citation>
    <scope>NUCLEOTIDE SEQUENCE [LARGE SCALE GENOMIC DNA]</scope>
    <source>
        <strain evidence="3">DSM 16412 / CCM 7286 / MTCC 6364 / B90A</strain>
    </source>
</reference>
<keyword evidence="1" id="KW-0732">Signal</keyword>
<evidence type="ECO:0000256" key="1">
    <source>
        <dbReference type="SAM" id="SignalP"/>
    </source>
</evidence>
<dbReference type="AlphaFoldDB" id="A0A1L5BPE8"/>
<name>A0A1L5BPE8_SPHIB</name>
<organism evidence="2 3">
    <name type="scientific">Sphingobium indicum (strain DSM 16412 / CCM 7286 / MTCC 6364 / B90A)</name>
    <dbReference type="NCBI Taxonomy" id="861109"/>
    <lineage>
        <taxon>Bacteria</taxon>
        <taxon>Pseudomonadati</taxon>
        <taxon>Pseudomonadota</taxon>
        <taxon>Alphaproteobacteria</taxon>
        <taxon>Sphingomonadales</taxon>
        <taxon>Sphingomonadaceae</taxon>
        <taxon>Sphingobium</taxon>
    </lineage>
</organism>
<dbReference type="KEGG" id="sinb:SIDU_09565"/>
<accession>A0A1L5BPE8</accession>
<sequence>MNILWKGAAALGLAITAMGASAAPAQAQYYGGYGYRDGYRGDRWDDRRWDDRRWDDRRWDGRRDWRHDDRRYWRGDRRSWRGHYRQRCWTEWRYNHYRDRRVKVRVCN</sequence>
<dbReference type="RefSeq" id="WP_073507134.1">
    <property type="nucleotide sequence ID" value="NZ_CP013070.1"/>
</dbReference>
<feature type="signal peptide" evidence="1">
    <location>
        <begin position="1"/>
        <end position="22"/>
    </location>
</feature>
<proteinExistence type="predicted"/>
<feature type="chain" id="PRO_5013289979" evidence="1">
    <location>
        <begin position="23"/>
        <end position="108"/>
    </location>
</feature>
<gene>
    <name evidence="2" type="ORF">SIDU_09565</name>
</gene>
<evidence type="ECO:0000313" key="3">
    <source>
        <dbReference type="Proteomes" id="UP000004550"/>
    </source>
</evidence>
<dbReference type="Proteomes" id="UP000004550">
    <property type="component" value="Chromosome"/>
</dbReference>